<gene>
    <name evidence="1" type="ORF">NMS_0828</name>
</gene>
<name>W8VWL3_9FLAO</name>
<keyword evidence="2" id="KW-1185">Reference proteome</keyword>
<dbReference type="Proteomes" id="UP000031760">
    <property type="component" value="Chromosome"/>
</dbReference>
<protein>
    <recommendedName>
        <fullName evidence="3">Outer membrane protein beta-barrel domain-containing protein</fullName>
    </recommendedName>
</protein>
<organism evidence="1 2">
    <name type="scientific">Nonlabens marinus S1-08</name>
    <dbReference type="NCBI Taxonomy" id="1454201"/>
    <lineage>
        <taxon>Bacteria</taxon>
        <taxon>Pseudomonadati</taxon>
        <taxon>Bacteroidota</taxon>
        <taxon>Flavobacteriia</taxon>
        <taxon>Flavobacteriales</taxon>
        <taxon>Flavobacteriaceae</taxon>
        <taxon>Nonlabens</taxon>
    </lineage>
</organism>
<evidence type="ECO:0000313" key="1">
    <source>
        <dbReference type="EMBL" id="BAO54837.1"/>
    </source>
</evidence>
<dbReference type="STRING" id="1454201.NMS_0828"/>
<dbReference type="OrthoDB" id="1143271at2"/>
<dbReference type="AlphaFoldDB" id="W8VWL3"/>
<dbReference type="EMBL" id="AP014548">
    <property type="protein sequence ID" value="BAO54837.1"/>
    <property type="molecule type" value="Genomic_DNA"/>
</dbReference>
<proteinExistence type="predicted"/>
<accession>W8VWL3</accession>
<sequence length="210" mass="23248">MKSYLPFIFLVFALLQTSAQRFSANINRLGIGADATFLQLESDAILSQTSTGFAAYLESRGEMSRSFDVIYSIGIFNHNLELQEFATDETIETNLLGAEVKFLFAFRPLGNEYLTIEAGPALMINGEFKIDEVDQNKFIGSDTPIAITEFEKTTLINLNGVAGLSAGTNNIRLTAHYHYAFFDALDGMDTTDNELEGKLSYLSAGVRVYF</sequence>
<evidence type="ECO:0008006" key="3">
    <source>
        <dbReference type="Google" id="ProtNLM"/>
    </source>
</evidence>
<reference evidence="1 2" key="1">
    <citation type="journal article" date="2014" name="Proc. Natl. Acad. Sci. U.S.A.">
        <title>Functional characterization of flavobacteria rhodopsins reveals a unique class of light-driven chloride pump in bacteria.</title>
        <authorList>
            <person name="Yoshizawa S."/>
            <person name="Kumagai Y."/>
            <person name="Kim H."/>
            <person name="Ogura Y."/>
            <person name="Hayashi T."/>
            <person name="Iwasaki W."/>
            <person name="DeLong E.F."/>
            <person name="Kogure K."/>
        </authorList>
    </citation>
    <scope>NUCLEOTIDE SEQUENCE [LARGE SCALE GENOMIC DNA]</scope>
    <source>
        <strain evidence="1 2">S1-08</strain>
    </source>
</reference>
<evidence type="ECO:0000313" key="2">
    <source>
        <dbReference type="Proteomes" id="UP000031760"/>
    </source>
</evidence>
<dbReference type="KEGG" id="nmf:NMS_0828"/>
<dbReference type="HOGENOM" id="CLU_098265_1_0_10"/>
<dbReference type="RefSeq" id="WP_041495538.1">
    <property type="nucleotide sequence ID" value="NZ_AP014548.1"/>
</dbReference>